<evidence type="ECO:0000313" key="3">
    <source>
        <dbReference type="EMBL" id="CAL4791451.1"/>
    </source>
</evidence>
<keyword evidence="1" id="KW-0812">Transmembrane</keyword>
<dbReference type="EMBL" id="CAMXCT010003371">
    <property type="protein sequence ID" value="CAI4004139.1"/>
    <property type="molecule type" value="Genomic_DNA"/>
</dbReference>
<accession>A0A9P1D6H0</accession>
<feature type="non-terminal residue" evidence="2">
    <location>
        <position position="1"/>
    </location>
</feature>
<protein>
    <submittedName>
        <fullName evidence="2">Uncharacterized protein</fullName>
    </submittedName>
</protein>
<evidence type="ECO:0000313" key="2">
    <source>
        <dbReference type="EMBL" id="CAI4004139.1"/>
    </source>
</evidence>
<comment type="caution">
    <text evidence="2">The sequence shown here is derived from an EMBL/GenBank/DDBJ whole genome shotgun (WGS) entry which is preliminary data.</text>
</comment>
<keyword evidence="4" id="KW-1185">Reference proteome</keyword>
<dbReference type="EMBL" id="CAMXCT020003371">
    <property type="protein sequence ID" value="CAL1157514.1"/>
    <property type="molecule type" value="Genomic_DNA"/>
</dbReference>
<dbReference type="AlphaFoldDB" id="A0A9P1D6H0"/>
<dbReference type="EMBL" id="CAMXCT030003371">
    <property type="protein sequence ID" value="CAL4791451.1"/>
    <property type="molecule type" value="Genomic_DNA"/>
</dbReference>
<dbReference type="Proteomes" id="UP001152797">
    <property type="component" value="Unassembled WGS sequence"/>
</dbReference>
<proteinExistence type="predicted"/>
<organism evidence="2">
    <name type="scientific">Cladocopium goreaui</name>
    <dbReference type="NCBI Taxonomy" id="2562237"/>
    <lineage>
        <taxon>Eukaryota</taxon>
        <taxon>Sar</taxon>
        <taxon>Alveolata</taxon>
        <taxon>Dinophyceae</taxon>
        <taxon>Suessiales</taxon>
        <taxon>Symbiodiniaceae</taxon>
        <taxon>Cladocopium</taxon>
    </lineage>
</organism>
<name>A0A9P1D6H0_9DINO</name>
<keyword evidence="1" id="KW-1133">Transmembrane helix</keyword>
<feature type="transmembrane region" description="Helical" evidence="1">
    <location>
        <begin position="94"/>
        <end position="119"/>
    </location>
</feature>
<reference evidence="2" key="1">
    <citation type="submission" date="2022-10" db="EMBL/GenBank/DDBJ databases">
        <authorList>
            <person name="Chen Y."/>
            <person name="Dougan E. K."/>
            <person name="Chan C."/>
            <person name="Rhodes N."/>
            <person name="Thang M."/>
        </authorList>
    </citation>
    <scope>NUCLEOTIDE SEQUENCE</scope>
</reference>
<gene>
    <name evidence="2" type="ORF">C1SCF055_LOCUS29954</name>
</gene>
<sequence length="141" mass="16169">MSTGKRVGMICGMLMLFLLGQCVLLFVVSTATSMVTGAMQLSSSLKLNDEIHPPGGNNAFLQTTGSKRQLQYSYYYYKGDYDYEWEDQYGWTRFLNVIVFAAFWLIFCCVSGPAAWIYWKLYIYPSHDRYLAAGMIMPQEL</sequence>
<reference evidence="3 4" key="2">
    <citation type="submission" date="2024-05" db="EMBL/GenBank/DDBJ databases">
        <authorList>
            <person name="Chen Y."/>
            <person name="Shah S."/>
            <person name="Dougan E. K."/>
            <person name="Thang M."/>
            <person name="Chan C."/>
        </authorList>
    </citation>
    <scope>NUCLEOTIDE SEQUENCE [LARGE SCALE GENOMIC DNA]</scope>
</reference>
<evidence type="ECO:0000256" key="1">
    <source>
        <dbReference type="SAM" id="Phobius"/>
    </source>
</evidence>
<keyword evidence="1" id="KW-0472">Membrane</keyword>
<evidence type="ECO:0000313" key="4">
    <source>
        <dbReference type="Proteomes" id="UP001152797"/>
    </source>
</evidence>